<dbReference type="OrthoDB" id="566138at2759"/>
<evidence type="ECO:0000313" key="1">
    <source>
        <dbReference type="EMBL" id="EME43942.1"/>
    </source>
</evidence>
<dbReference type="Proteomes" id="UP000016933">
    <property type="component" value="Unassembled WGS sequence"/>
</dbReference>
<reference evidence="2" key="1">
    <citation type="journal article" date="2012" name="PLoS Genet.">
        <title>The genomes of the fungal plant pathogens Cladosporium fulvum and Dothistroma septosporum reveal adaptation to different hosts and lifestyles but also signatures of common ancestry.</title>
        <authorList>
            <person name="de Wit P.J.G.M."/>
            <person name="van der Burgt A."/>
            <person name="Oekmen B."/>
            <person name="Stergiopoulos I."/>
            <person name="Abd-Elsalam K.A."/>
            <person name="Aerts A.L."/>
            <person name="Bahkali A.H."/>
            <person name="Beenen H.G."/>
            <person name="Chettri P."/>
            <person name="Cox M.P."/>
            <person name="Datema E."/>
            <person name="de Vries R.P."/>
            <person name="Dhillon B."/>
            <person name="Ganley A.R."/>
            <person name="Griffiths S.A."/>
            <person name="Guo Y."/>
            <person name="Hamelin R.C."/>
            <person name="Henrissat B."/>
            <person name="Kabir M.S."/>
            <person name="Jashni M.K."/>
            <person name="Kema G."/>
            <person name="Klaubauf S."/>
            <person name="Lapidus A."/>
            <person name="Levasseur A."/>
            <person name="Lindquist E."/>
            <person name="Mehrabi R."/>
            <person name="Ohm R.A."/>
            <person name="Owen T.J."/>
            <person name="Salamov A."/>
            <person name="Schwelm A."/>
            <person name="Schijlen E."/>
            <person name="Sun H."/>
            <person name="van den Burg H.A."/>
            <person name="van Ham R.C.H.J."/>
            <person name="Zhang S."/>
            <person name="Goodwin S.B."/>
            <person name="Grigoriev I.V."/>
            <person name="Collemare J."/>
            <person name="Bradshaw R.E."/>
        </authorList>
    </citation>
    <scope>NUCLEOTIDE SEQUENCE [LARGE SCALE GENOMIC DNA]</scope>
    <source>
        <strain evidence="2">NZE10 / CBS 128990</strain>
    </source>
</reference>
<dbReference type="AlphaFoldDB" id="N1PKA2"/>
<organism evidence="1 2">
    <name type="scientific">Dothistroma septosporum (strain NZE10 / CBS 128990)</name>
    <name type="common">Red band needle blight fungus</name>
    <name type="synonym">Mycosphaerella pini</name>
    <dbReference type="NCBI Taxonomy" id="675120"/>
    <lineage>
        <taxon>Eukaryota</taxon>
        <taxon>Fungi</taxon>
        <taxon>Dikarya</taxon>
        <taxon>Ascomycota</taxon>
        <taxon>Pezizomycotina</taxon>
        <taxon>Dothideomycetes</taxon>
        <taxon>Dothideomycetidae</taxon>
        <taxon>Mycosphaerellales</taxon>
        <taxon>Mycosphaerellaceae</taxon>
        <taxon>Dothistroma</taxon>
    </lineage>
</organism>
<proteinExistence type="predicted"/>
<evidence type="ECO:0008006" key="3">
    <source>
        <dbReference type="Google" id="ProtNLM"/>
    </source>
</evidence>
<sequence length="172" mass="19956">MTLERGDHVQDTVQLYNAFSRTVYITPRTGSIADRKIELNLEQWTRDILEALNACDYTNEALQHLVPDFKSDRETVEGQHVQPVTKDEFLAKHQHWSTLVPQRTLKALDVVCNFDSRKGKADVWAWVKVSGWGAGHMDSESVSCFKWQRSQDIWWCHQHTGMRGFTPMQCSY</sequence>
<dbReference type="EMBL" id="KB446539">
    <property type="protein sequence ID" value="EME43942.1"/>
    <property type="molecule type" value="Genomic_DNA"/>
</dbReference>
<name>N1PKA2_DOTSN</name>
<evidence type="ECO:0000313" key="2">
    <source>
        <dbReference type="Proteomes" id="UP000016933"/>
    </source>
</evidence>
<reference evidence="1 2" key="2">
    <citation type="journal article" date="2012" name="PLoS Pathog.">
        <title>Diverse lifestyles and strategies of plant pathogenesis encoded in the genomes of eighteen Dothideomycetes fungi.</title>
        <authorList>
            <person name="Ohm R.A."/>
            <person name="Feau N."/>
            <person name="Henrissat B."/>
            <person name="Schoch C.L."/>
            <person name="Horwitz B.A."/>
            <person name="Barry K.W."/>
            <person name="Condon B.J."/>
            <person name="Copeland A.C."/>
            <person name="Dhillon B."/>
            <person name="Glaser F."/>
            <person name="Hesse C.N."/>
            <person name="Kosti I."/>
            <person name="LaButti K."/>
            <person name="Lindquist E.A."/>
            <person name="Lucas S."/>
            <person name="Salamov A.A."/>
            <person name="Bradshaw R.E."/>
            <person name="Ciuffetti L."/>
            <person name="Hamelin R.C."/>
            <person name="Kema G.H.J."/>
            <person name="Lawrence C."/>
            <person name="Scott J.A."/>
            <person name="Spatafora J.W."/>
            <person name="Turgeon B.G."/>
            <person name="de Wit P.J.G.M."/>
            <person name="Zhong S."/>
            <person name="Goodwin S.B."/>
            <person name="Grigoriev I.V."/>
        </authorList>
    </citation>
    <scope>NUCLEOTIDE SEQUENCE [LARGE SCALE GENOMIC DNA]</scope>
    <source>
        <strain evidence="2">NZE10 / CBS 128990</strain>
    </source>
</reference>
<protein>
    <recommendedName>
        <fullName evidence="3">SnoaL-like domain-containing protein</fullName>
    </recommendedName>
</protein>
<dbReference type="HOGENOM" id="CLU_1555220_0_0_1"/>
<gene>
    <name evidence="1" type="ORF">DOTSEDRAFT_34491</name>
</gene>
<accession>N1PKA2</accession>
<keyword evidence="2" id="KW-1185">Reference proteome</keyword>